<dbReference type="KEGG" id="pbl:PAAG_12340"/>
<name>A0A0A2V3K9_PARBA</name>
<feature type="region of interest" description="Disordered" evidence="1">
    <location>
        <begin position="1"/>
        <end position="23"/>
    </location>
</feature>
<dbReference type="OrthoDB" id="5232980at2759"/>
<dbReference type="GeneID" id="26971033"/>
<proteinExistence type="predicted"/>
<organism evidence="2 3">
    <name type="scientific">Paracoccidioides lutzii (strain ATCC MYA-826 / Pb01)</name>
    <name type="common">Paracoccidioides brasiliensis</name>
    <dbReference type="NCBI Taxonomy" id="502779"/>
    <lineage>
        <taxon>Eukaryota</taxon>
        <taxon>Fungi</taxon>
        <taxon>Dikarya</taxon>
        <taxon>Ascomycota</taxon>
        <taxon>Pezizomycotina</taxon>
        <taxon>Eurotiomycetes</taxon>
        <taxon>Eurotiomycetidae</taxon>
        <taxon>Onygenales</taxon>
        <taxon>Ajellomycetaceae</taxon>
        <taxon>Paracoccidioides</taxon>
    </lineage>
</organism>
<protein>
    <submittedName>
        <fullName evidence="2">Uncharacterized protein</fullName>
    </submittedName>
</protein>
<sequence>MNPHILRAHEGGQGSSSLSVSEFPPYLTIEEEDQISQQFQRDTWGRNRQVMWSGVPRELAQEWADE</sequence>
<dbReference type="EMBL" id="KN294013">
    <property type="protein sequence ID" value="KGQ00967.1"/>
    <property type="molecule type" value="Genomic_DNA"/>
</dbReference>
<evidence type="ECO:0000256" key="1">
    <source>
        <dbReference type="SAM" id="MobiDB-lite"/>
    </source>
</evidence>
<keyword evidence="3" id="KW-1185">Reference proteome</keyword>
<gene>
    <name evidence="2" type="ORF">PAAG_12340</name>
</gene>
<evidence type="ECO:0000313" key="2">
    <source>
        <dbReference type="EMBL" id="KGQ00967.1"/>
    </source>
</evidence>
<accession>A0A0A2V3K9</accession>
<dbReference type="RefSeq" id="XP_015702533.1">
    <property type="nucleotide sequence ID" value="XM_015847842.1"/>
</dbReference>
<evidence type="ECO:0000313" key="3">
    <source>
        <dbReference type="Proteomes" id="UP000002059"/>
    </source>
</evidence>
<dbReference type="AlphaFoldDB" id="A0A0A2V3K9"/>
<reference evidence="2 3" key="1">
    <citation type="journal article" date="2011" name="PLoS Genet.">
        <title>Comparative genomic analysis of human fungal pathogens causing paracoccidioidomycosis.</title>
        <authorList>
            <person name="Desjardins C.A."/>
            <person name="Champion M.D."/>
            <person name="Holder J.W."/>
            <person name="Muszewska A."/>
            <person name="Goldberg J."/>
            <person name="Bailao A.M."/>
            <person name="Brigido M.M."/>
            <person name="Ferreira M.E."/>
            <person name="Garcia A.M."/>
            <person name="Grynberg M."/>
            <person name="Gujja S."/>
            <person name="Heiman D.I."/>
            <person name="Henn M.R."/>
            <person name="Kodira C.D."/>
            <person name="Leon-Narvaez H."/>
            <person name="Longo L.V."/>
            <person name="Ma L.J."/>
            <person name="Malavazi I."/>
            <person name="Matsuo A.L."/>
            <person name="Morais F.V."/>
            <person name="Pereira M."/>
            <person name="Rodriguez-Brito S."/>
            <person name="Sakthikumar S."/>
            <person name="Salem-Izacc S.M."/>
            <person name="Sykes S.M."/>
            <person name="Teixeira M.M."/>
            <person name="Vallejo M.C."/>
            <person name="Walter M.E."/>
            <person name="Yandava C."/>
            <person name="Young S."/>
            <person name="Zeng Q."/>
            <person name="Zucker J."/>
            <person name="Felipe M.S."/>
            <person name="Goldman G.H."/>
            <person name="Haas B.J."/>
            <person name="McEwen J.G."/>
            <person name="Nino-Vega G."/>
            <person name="Puccia R."/>
            <person name="San-Blas G."/>
            <person name="Soares C.M."/>
            <person name="Birren B.W."/>
            <person name="Cuomo C.A."/>
        </authorList>
    </citation>
    <scope>NUCLEOTIDE SEQUENCE [LARGE SCALE GENOMIC DNA]</scope>
    <source>
        <strain evidence="3">ATCC MYA-826 / Pb01</strain>
    </source>
</reference>
<dbReference type="VEuPathDB" id="FungiDB:PAAG_12340"/>
<dbReference type="Proteomes" id="UP000002059">
    <property type="component" value="Partially assembled WGS sequence"/>
</dbReference>
<dbReference type="HOGENOM" id="CLU_2831830_0_0_1"/>